<keyword evidence="1" id="KW-0175">Coiled coil</keyword>
<reference evidence="2 3" key="1">
    <citation type="journal article" date="2018" name="ISME J.">
        <title>A methanotrophic archaeon couples anaerobic oxidation of methane to Fe(III) reduction.</title>
        <authorList>
            <person name="Cai C."/>
            <person name="Leu A.O."/>
            <person name="Xie G.J."/>
            <person name="Guo J."/>
            <person name="Feng Y."/>
            <person name="Zhao J.X."/>
            <person name="Tyson G.W."/>
            <person name="Yuan Z."/>
            <person name="Hu S."/>
        </authorList>
    </citation>
    <scope>NUCLEOTIDE SEQUENCE [LARGE SCALE GENOMIC DNA]</scope>
    <source>
        <strain evidence="2">FeB_12</strain>
    </source>
</reference>
<evidence type="ECO:0000256" key="1">
    <source>
        <dbReference type="SAM" id="Coils"/>
    </source>
</evidence>
<accession>A0A855WYF0</accession>
<dbReference type="EMBL" id="PQAP01000198">
    <property type="protein sequence ID" value="PWB68509.1"/>
    <property type="molecule type" value="Genomic_DNA"/>
</dbReference>
<feature type="coiled-coil region" evidence="1">
    <location>
        <begin position="364"/>
        <end position="391"/>
    </location>
</feature>
<dbReference type="Proteomes" id="UP000250918">
    <property type="component" value="Unassembled WGS sequence"/>
</dbReference>
<comment type="caution">
    <text evidence="2">The sequence shown here is derived from an EMBL/GenBank/DDBJ whole genome shotgun (WGS) entry which is preliminary data.</text>
</comment>
<sequence length="400" mass="42306">MRWLGITVGADPEISPRTRLVSVPYAYNAQNAAFADSALYVSDNYVKLKGDTMIGDLKFDNDALGIDIWLDNTTGDGGNVRLMDDGNYSAILYGDRYGTLVVYNDLGQGVGYVDGNLNGGGVLQLNQQDGTAGANFNGGTSADGSTLTMYSAGGSSTIKLDADIVGNGAAVLPDSAISSAEMWNEPGLAANNTTSGLNLTIAMTDQATVTVTIPTAGYVLLFGKAFFSMGGTRGTNYAYAQIDETSGGGTDAPYYVAAGTDSAISTGSLFYPIAVQRVYYKASAGSYTFRLEAMEYPTNGAGANTICYHPMLTAVYLPTSYGTVNTFLSAAQRGEFETSEAVATDTPAGPADPSGQQTLYQVDLRELEMRAVKAQAEAERMQRELMEARLQQQLEGSTRR</sequence>
<name>A0A855WYF0_9BACT</name>
<evidence type="ECO:0000313" key="2">
    <source>
        <dbReference type="EMBL" id="PWB68509.1"/>
    </source>
</evidence>
<gene>
    <name evidence="2" type="ORF">C3F09_11525</name>
</gene>
<protein>
    <submittedName>
        <fullName evidence="2">Uncharacterized protein</fullName>
    </submittedName>
</protein>
<dbReference type="AlphaFoldDB" id="A0A855WYF0"/>
<evidence type="ECO:0000313" key="3">
    <source>
        <dbReference type="Proteomes" id="UP000250918"/>
    </source>
</evidence>
<proteinExistence type="predicted"/>
<organism evidence="2 3">
    <name type="scientific">candidate division GN15 bacterium</name>
    <dbReference type="NCBI Taxonomy" id="2072418"/>
    <lineage>
        <taxon>Bacteria</taxon>
        <taxon>candidate division GN15</taxon>
    </lineage>
</organism>